<keyword evidence="2" id="KW-1185">Reference proteome</keyword>
<dbReference type="EMBL" id="BNJF01000005">
    <property type="protein sequence ID" value="GHO49235.1"/>
    <property type="molecule type" value="Genomic_DNA"/>
</dbReference>
<proteinExistence type="predicted"/>
<dbReference type="AlphaFoldDB" id="A0A8J3MY33"/>
<accession>A0A8J3MY33</accession>
<dbReference type="Proteomes" id="UP000612362">
    <property type="component" value="Unassembled WGS sequence"/>
</dbReference>
<reference evidence="1" key="1">
    <citation type="submission" date="2020-10" db="EMBL/GenBank/DDBJ databases">
        <title>Taxonomic study of unclassified bacteria belonging to the class Ktedonobacteria.</title>
        <authorList>
            <person name="Yabe S."/>
            <person name="Wang C.M."/>
            <person name="Zheng Y."/>
            <person name="Sakai Y."/>
            <person name="Cavaletti L."/>
            <person name="Monciardini P."/>
            <person name="Donadio S."/>
        </authorList>
    </citation>
    <scope>NUCLEOTIDE SEQUENCE</scope>
    <source>
        <strain evidence="1">SOSP1-1</strain>
    </source>
</reference>
<name>A0A8J3MY33_9CHLR</name>
<protein>
    <submittedName>
        <fullName evidence="1">Uncharacterized protein</fullName>
    </submittedName>
</protein>
<sequence>MGRKTWSDTWGGAVLRTLGAYEHFFQAERHARIQEMIYQRLALATVEVMQEPERPVLSIPGSLRGDAVMEDGWAMLLALGGAAGGSDATTTNES</sequence>
<evidence type="ECO:0000313" key="1">
    <source>
        <dbReference type="EMBL" id="GHO49235.1"/>
    </source>
</evidence>
<gene>
    <name evidence="1" type="ORF">KSX_73980</name>
</gene>
<evidence type="ECO:0000313" key="2">
    <source>
        <dbReference type="Proteomes" id="UP000612362"/>
    </source>
</evidence>
<organism evidence="1 2">
    <name type="scientific">Ktedonospora formicarum</name>
    <dbReference type="NCBI Taxonomy" id="2778364"/>
    <lineage>
        <taxon>Bacteria</taxon>
        <taxon>Bacillati</taxon>
        <taxon>Chloroflexota</taxon>
        <taxon>Ktedonobacteria</taxon>
        <taxon>Ktedonobacterales</taxon>
        <taxon>Ktedonobacteraceae</taxon>
        <taxon>Ktedonospora</taxon>
    </lineage>
</organism>
<comment type="caution">
    <text evidence="1">The sequence shown here is derived from an EMBL/GenBank/DDBJ whole genome shotgun (WGS) entry which is preliminary data.</text>
</comment>